<comment type="caution">
    <text evidence="11">The sequence shown here is derived from an EMBL/GenBank/DDBJ whole genome shotgun (WGS) entry which is preliminary data.</text>
</comment>
<evidence type="ECO:0000256" key="7">
    <source>
        <dbReference type="ARBA" id="ARBA00023284"/>
    </source>
</evidence>
<keyword evidence="7" id="KW-0676">Redox-active center</keyword>
<dbReference type="CDD" id="cd02982">
    <property type="entry name" value="PDI_b'_family"/>
    <property type="match status" value="1"/>
</dbReference>
<feature type="domain" description="Thioredoxin" evidence="10">
    <location>
        <begin position="29"/>
        <end position="129"/>
    </location>
</feature>
<comment type="subcellular location">
    <subcellularLocation>
        <location evidence="2">Endoplasmic reticulum lumen</location>
    </subcellularLocation>
</comment>
<evidence type="ECO:0000256" key="3">
    <source>
        <dbReference type="ARBA" id="ARBA00006347"/>
    </source>
</evidence>
<gene>
    <name evidence="11" type="ORF">BSTOLATCC_MIC11492</name>
</gene>
<sequence>MDLKWFALLIAVTLSADCVLENFAIGDVNITSEAQFKNFTKENELFLLGVSAKWCKNCCHYEPIYKQVLEVLDTLTPRIKLARADISKTNFIKKFMAENDEVPVIYAVKKGKFYKYHDYVNFAKIVNFVDRMYLPVITLKSEEEIEKFLTPPEGNNNYLTLVAFIYDDDDADDSLAKQYEKVSMALANWVNCQVGIVRDKALIKELKQREKWIPYLNSLVLSKRGADDKVLDLALPQNLGNWITRNGVGLVEELTPYNYQVYKGIGLPMLIMFLDKNNVNMDEYLDIFKKVARDFEDHIKFVWLDGTEEINKQRKRKIGLVTEILPSLAFNLADGRIYPYLEGKPITRESIAEFVTEFLENKHSVKNVPDYKPDIELEKKYKDTPIVTRETFDELVLGEGFDVVVLFYSSHKNQESYTIAPYFNKLAKRYGELEFTNLRVYRMDVAIQSVHKFVKTDTIPSIYLFPAFHKHPPYIRYTGDMDVLRMMFFVEKYVDVKFELPDVPHLSPDEAEEYWDKKSKLTPEQQQEEAKRHEIRHFDL</sequence>
<evidence type="ECO:0000256" key="9">
    <source>
        <dbReference type="SAM" id="SignalP"/>
    </source>
</evidence>
<comment type="catalytic activity">
    <reaction evidence="1">
        <text>Catalyzes the rearrangement of -S-S- bonds in proteins.</text>
        <dbReference type="EC" id="5.3.4.1"/>
    </reaction>
</comment>
<reference evidence="11" key="1">
    <citation type="submission" date="2021-09" db="EMBL/GenBank/DDBJ databases">
        <authorList>
            <consortium name="AG Swart"/>
            <person name="Singh M."/>
            <person name="Singh A."/>
            <person name="Seah K."/>
            <person name="Emmerich C."/>
        </authorList>
    </citation>
    <scope>NUCLEOTIDE SEQUENCE</scope>
    <source>
        <strain evidence="11">ATCC30299</strain>
    </source>
</reference>
<dbReference type="GO" id="GO:0003756">
    <property type="term" value="F:protein disulfide isomerase activity"/>
    <property type="evidence" value="ECO:0007669"/>
    <property type="project" value="UniProtKB-EC"/>
</dbReference>
<feature type="signal peptide" evidence="9">
    <location>
        <begin position="1"/>
        <end position="15"/>
    </location>
</feature>
<dbReference type="EMBL" id="CAJZBQ010000012">
    <property type="protein sequence ID" value="CAG9314490.1"/>
    <property type="molecule type" value="Genomic_DNA"/>
</dbReference>
<dbReference type="GO" id="GO:0006457">
    <property type="term" value="P:protein folding"/>
    <property type="evidence" value="ECO:0007669"/>
    <property type="project" value="TreeGrafter"/>
</dbReference>
<evidence type="ECO:0000256" key="5">
    <source>
        <dbReference type="ARBA" id="ARBA00022824"/>
    </source>
</evidence>
<dbReference type="Proteomes" id="UP001162131">
    <property type="component" value="Unassembled WGS sequence"/>
</dbReference>
<dbReference type="AlphaFoldDB" id="A0AAU9ITE3"/>
<organism evidence="11 12">
    <name type="scientific">Blepharisma stoltei</name>
    <dbReference type="NCBI Taxonomy" id="1481888"/>
    <lineage>
        <taxon>Eukaryota</taxon>
        <taxon>Sar</taxon>
        <taxon>Alveolata</taxon>
        <taxon>Ciliophora</taxon>
        <taxon>Postciliodesmatophora</taxon>
        <taxon>Heterotrichea</taxon>
        <taxon>Heterotrichida</taxon>
        <taxon>Blepharismidae</taxon>
        <taxon>Blepharisma</taxon>
    </lineage>
</organism>
<evidence type="ECO:0000256" key="2">
    <source>
        <dbReference type="ARBA" id="ARBA00004319"/>
    </source>
</evidence>
<evidence type="ECO:0000256" key="6">
    <source>
        <dbReference type="ARBA" id="ARBA00023235"/>
    </source>
</evidence>
<name>A0AAU9ITE3_9CILI</name>
<evidence type="ECO:0000256" key="8">
    <source>
        <dbReference type="SAM" id="MobiDB-lite"/>
    </source>
</evidence>
<evidence type="ECO:0000259" key="10">
    <source>
        <dbReference type="Pfam" id="PF00085"/>
    </source>
</evidence>
<feature type="region of interest" description="Disordered" evidence="8">
    <location>
        <begin position="514"/>
        <end position="540"/>
    </location>
</feature>
<keyword evidence="6" id="KW-0413">Isomerase</keyword>
<keyword evidence="12" id="KW-1185">Reference proteome</keyword>
<proteinExistence type="inferred from homology"/>
<dbReference type="EC" id="5.3.4.1" evidence="4"/>
<keyword evidence="5" id="KW-0256">Endoplasmic reticulum</keyword>
<evidence type="ECO:0000256" key="1">
    <source>
        <dbReference type="ARBA" id="ARBA00001182"/>
    </source>
</evidence>
<dbReference type="InterPro" id="IPR036249">
    <property type="entry name" value="Thioredoxin-like_sf"/>
</dbReference>
<keyword evidence="9" id="KW-0732">Signal</keyword>
<evidence type="ECO:0000313" key="11">
    <source>
        <dbReference type="EMBL" id="CAG9314490.1"/>
    </source>
</evidence>
<dbReference type="PANTHER" id="PTHR18929:SF132">
    <property type="entry name" value="PROTEIN DISULFIDE-ISOMERASE A3"/>
    <property type="match status" value="1"/>
</dbReference>
<evidence type="ECO:0000256" key="4">
    <source>
        <dbReference type="ARBA" id="ARBA00012723"/>
    </source>
</evidence>
<dbReference type="GO" id="GO:0005788">
    <property type="term" value="C:endoplasmic reticulum lumen"/>
    <property type="evidence" value="ECO:0007669"/>
    <property type="project" value="UniProtKB-SubCell"/>
</dbReference>
<accession>A0AAU9ITE3</accession>
<dbReference type="GO" id="GO:0034976">
    <property type="term" value="P:response to endoplasmic reticulum stress"/>
    <property type="evidence" value="ECO:0007669"/>
    <property type="project" value="TreeGrafter"/>
</dbReference>
<dbReference type="SUPFAM" id="SSF52833">
    <property type="entry name" value="Thioredoxin-like"/>
    <property type="match status" value="3"/>
</dbReference>
<evidence type="ECO:0000313" key="12">
    <source>
        <dbReference type="Proteomes" id="UP001162131"/>
    </source>
</evidence>
<comment type="similarity">
    <text evidence="3">Belongs to the protein disulfide isomerase family.</text>
</comment>
<dbReference type="Gene3D" id="3.40.30.10">
    <property type="entry name" value="Glutaredoxin"/>
    <property type="match status" value="3"/>
</dbReference>
<feature type="compositionally biased region" description="Basic and acidic residues" evidence="8">
    <location>
        <begin position="528"/>
        <end position="540"/>
    </location>
</feature>
<dbReference type="Pfam" id="PF00085">
    <property type="entry name" value="Thioredoxin"/>
    <property type="match status" value="1"/>
</dbReference>
<dbReference type="PANTHER" id="PTHR18929">
    <property type="entry name" value="PROTEIN DISULFIDE ISOMERASE"/>
    <property type="match status" value="1"/>
</dbReference>
<feature type="chain" id="PRO_5043482405" description="protein disulfide-isomerase" evidence="9">
    <location>
        <begin position="16"/>
        <end position="540"/>
    </location>
</feature>
<dbReference type="InterPro" id="IPR013766">
    <property type="entry name" value="Thioredoxin_domain"/>
</dbReference>
<protein>
    <recommendedName>
        <fullName evidence="4">protein disulfide-isomerase</fullName>
        <ecNumber evidence="4">5.3.4.1</ecNumber>
    </recommendedName>
</protein>
<dbReference type="Pfam" id="PF13848">
    <property type="entry name" value="Thioredoxin_6"/>
    <property type="match status" value="1"/>
</dbReference>